<dbReference type="Gene3D" id="3.40.50.2020">
    <property type="match status" value="1"/>
</dbReference>
<protein>
    <submittedName>
        <fullName evidence="2">Phosphoribosyltransferase</fullName>
    </submittedName>
</protein>
<dbReference type="GO" id="GO:0016757">
    <property type="term" value="F:glycosyltransferase activity"/>
    <property type="evidence" value="ECO:0007669"/>
    <property type="project" value="UniProtKB-KW"/>
</dbReference>
<organism evidence="2 3">
    <name type="scientific">Nocardiopsis sinuspersici</name>
    <dbReference type="NCBI Taxonomy" id="501010"/>
    <lineage>
        <taxon>Bacteria</taxon>
        <taxon>Bacillati</taxon>
        <taxon>Actinomycetota</taxon>
        <taxon>Actinomycetes</taxon>
        <taxon>Streptosporangiales</taxon>
        <taxon>Nocardiopsidaceae</taxon>
        <taxon>Nocardiopsis</taxon>
    </lineage>
</organism>
<accession>A0A1V3C8A8</accession>
<comment type="caution">
    <text evidence="2">The sequence shown here is derived from an EMBL/GenBank/DDBJ whole genome shotgun (WGS) entry which is preliminary data.</text>
</comment>
<dbReference type="Proteomes" id="UP000189004">
    <property type="component" value="Unassembled WGS sequence"/>
</dbReference>
<dbReference type="CDD" id="cd06223">
    <property type="entry name" value="PRTases_typeI"/>
    <property type="match status" value="1"/>
</dbReference>
<evidence type="ECO:0000313" key="2">
    <source>
        <dbReference type="EMBL" id="OOC56997.1"/>
    </source>
</evidence>
<evidence type="ECO:0000259" key="1">
    <source>
        <dbReference type="Pfam" id="PF00156"/>
    </source>
</evidence>
<dbReference type="Gene3D" id="3.30.1310.20">
    <property type="entry name" value="PRTase-like"/>
    <property type="match status" value="1"/>
</dbReference>
<dbReference type="Pfam" id="PF00156">
    <property type="entry name" value="Pribosyltran"/>
    <property type="match status" value="1"/>
</dbReference>
<dbReference type="EMBL" id="MCOK01000001">
    <property type="protein sequence ID" value="OOC56997.1"/>
    <property type="molecule type" value="Genomic_DNA"/>
</dbReference>
<keyword evidence="2" id="KW-0808">Transferase</keyword>
<reference evidence="3" key="1">
    <citation type="submission" date="2016-08" db="EMBL/GenBank/DDBJ databases">
        <authorList>
            <person name="Tokovenko B."/>
            <person name="Kalinowski J."/>
        </authorList>
    </citation>
    <scope>NUCLEOTIDE SEQUENCE [LARGE SCALE GENOMIC DNA]</scope>
    <source>
        <strain evidence="3">UTMC102</strain>
    </source>
</reference>
<dbReference type="AlphaFoldDB" id="A0A1V3C8A8"/>
<proteinExistence type="predicted"/>
<gene>
    <name evidence="2" type="ORF">NOSIN_05165</name>
</gene>
<dbReference type="InterPro" id="IPR000836">
    <property type="entry name" value="PRTase_dom"/>
</dbReference>
<sequence>MFRDRRDAGERLARVLEGQNKPHPLVLALPRGGVPVAERVAGVLGVPLDIVVVRKIPVPGSPETAIGATTAEGPPLFDGRALNLLGLSEERLADTVEAEQAEARRRVRAYRGGAPQLDVAERDVFVVDDGLATGMSARAALTALREQDPASLVLAVPVGAPSAVRALADVCDQVVCLETPSDFGAVSLWYEEFPQVSDEEVLALLGRAGPDEGRAP</sequence>
<keyword evidence="2" id="KW-0328">Glycosyltransferase</keyword>
<evidence type="ECO:0000313" key="3">
    <source>
        <dbReference type="Proteomes" id="UP000189004"/>
    </source>
</evidence>
<keyword evidence="3" id="KW-1185">Reference proteome</keyword>
<dbReference type="InterPro" id="IPR029057">
    <property type="entry name" value="PRTase-like"/>
</dbReference>
<dbReference type="STRING" id="501010.NOSIN_05165"/>
<feature type="domain" description="Phosphoribosyltransferase" evidence="1">
    <location>
        <begin position="13"/>
        <end position="180"/>
    </location>
</feature>
<name>A0A1V3C8A8_9ACTN</name>
<dbReference type="SUPFAM" id="SSF53271">
    <property type="entry name" value="PRTase-like"/>
    <property type="match status" value="1"/>
</dbReference>
<dbReference type="OrthoDB" id="9810066at2"/>